<evidence type="ECO:0000256" key="1">
    <source>
        <dbReference type="SAM" id="MobiDB-lite"/>
    </source>
</evidence>
<proteinExistence type="predicted"/>
<reference evidence="2" key="1">
    <citation type="submission" date="2019-08" db="EMBL/GenBank/DDBJ databases">
        <authorList>
            <person name="Kucharzyk K."/>
            <person name="Murdoch R.W."/>
            <person name="Higgins S."/>
            <person name="Loffler F."/>
        </authorList>
    </citation>
    <scope>NUCLEOTIDE SEQUENCE</scope>
</reference>
<feature type="compositionally biased region" description="Basic and acidic residues" evidence="1">
    <location>
        <begin position="19"/>
        <end position="50"/>
    </location>
</feature>
<organism evidence="2">
    <name type="scientific">bioreactor metagenome</name>
    <dbReference type="NCBI Taxonomy" id="1076179"/>
    <lineage>
        <taxon>unclassified sequences</taxon>
        <taxon>metagenomes</taxon>
        <taxon>ecological metagenomes</taxon>
    </lineage>
</organism>
<protein>
    <submittedName>
        <fullName evidence="2">Uncharacterized protein</fullName>
    </submittedName>
</protein>
<accession>A0A645E0A2</accession>
<evidence type="ECO:0000313" key="2">
    <source>
        <dbReference type="EMBL" id="MPM94949.1"/>
    </source>
</evidence>
<gene>
    <name evidence="2" type="ORF">SDC9_142098</name>
</gene>
<dbReference type="EMBL" id="VSSQ01041497">
    <property type="protein sequence ID" value="MPM94949.1"/>
    <property type="molecule type" value="Genomic_DNA"/>
</dbReference>
<comment type="caution">
    <text evidence="2">The sequence shown here is derived from an EMBL/GenBank/DDBJ whole genome shotgun (WGS) entry which is preliminary data.</text>
</comment>
<feature type="region of interest" description="Disordered" evidence="1">
    <location>
        <begin position="1"/>
        <end position="50"/>
    </location>
</feature>
<dbReference type="AlphaFoldDB" id="A0A645E0A2"/>
<name>A0A645E0A2_9ZZZZ</name>
<sequence>MNACDPGIRVKQHRHQRRSHPEGKAPRREKIGGVPKPDLDHGEQKGRKKQ</sequence>